<dbReference type="SUPFAM" id="SSF48371">
    <property type="entry name" value="ARM repeat"/>
    <property type="match status" value="1"/>
</dbReference>
<comment type="caution">
    <text evidence="1">The sequence shown here is derived from an EMBL/GenBank/DDBJ whole genome shotgun (WGS) entry which is preliminary data.</text>
</comment>
<evidence type="ECO:0000313" key="2">
    <source>
        <dbReference type="Proteomes" id="UP000190827"/>
    </source>
</evidence>
<dbReference type="InterPro" id="IPR016024">
    <property type="entry name" value="ARM-type_fold"/>
</dbReference>
<name>A0ABY1LLJ9_9MICO</name>
<reference evidence="1 2" key="1">
    <citation type="submission" date="2017-02" db="EMBL/GenBank/DDBJ databases">
        <authorList>
            <person name="Varghese N."/>
            <person name="Submissions S."/>
        </authorList>
    </citation>
    <scope>NUCLEOTIDE SEQUENCE [LARGE SCALE GENOMIC DNA]</scope>
    <source>
        <strain evidence="1 2">VKM Ac-1787</strain>
    </source>
</reference>
<gene>
    <name evidence="1" type="ORF">SAMN06295973_2142</name>
</gene>
<accession>A0ABY1LLJ9</accession>
<dbReference type="InterPro" id="IPR011989">
    <property type="entry name" value="ARM-like"/>
</dbReference>
<organism evidence="1 2">
    <name type="scientific">Plantibacter cousiniae</name>
    <name type="common">nom. nud.</name>
    <dbReference type="NCBI Taxonomy" id="199709"/>
    <lineage>
        <taxon>Bacteria</taxon>
        <taxon>Bacillati</taxon>
        <taxon>Actinomycetota</taxon>
        <taxon>Actinomycetes</taxon>
        <taxon>Micrococcales</taxon>
        <taxon>Microbacteriaceae</taxon>
        <taxon>Plantibacter</taxon>
    </lineage>
</organism>
<dbReference type="Gene3D" id="1.25.10.10">
    <property type="entry name" value="Leucine-rich Repeat Variant"/>
    <property type="match status" value="1"/>
</dbReference>
<evidence type="ECO:0008006" key="3">
    <source>
        <dbReference type="Google" id="ProtNLM"/>
    </source>
</evidence>
<dbReference type="RefSeq" id="WP_079705836.1">
    <property type="nucleotide sequence ID" value="NZ_FUZO01000001.1"/>
</dbReference>
<proteinExistence type="predicted"/>
<evidence type="ECO:0000313" key="1">
    <source>
        <dbReference type="EMBL" id="SKC57487.1"/>
    </source>
</evidence>
<keyword evidence="2" id="KW-1185">Reference proteome</keyword>
<dbReference type="Proteomes" id="UP000190827">
    <property type="component" value="Unassembled WGS sequence"/>
</dbReference>
<dbReference type="EMBL" id="FUZO01000001">
    <property type="protein sequence ID" value="SKC57487.1"/>
    <property type="molecule type" value="Genomic_DNA"/>
</dbReference>
<protein>
    <recommendedName>
        <fullName evidence="3">Leucine rich repeat variant</fullName>
    </recommendedName>
</protein>
<sequence length="126" mass="13994">MVKRKTPEQIADEERRYELARSASTFEEFSVLANDPNQAIRAAAAHNPAADPAALELFLKDRFWGARIEIALHPNATDDLLIRLLEADPRKRGVVHHEAERRLAAKGVRFDDDGLPLIGDAGTSAR</sequence>